<feature type="transmembrane region" description="Helical" evidence="7">
    <location>
        <begin position="205"/>
        <end position="223"/>
    </location>
</feature>
<keyword evidence="4 7" id="KW-1133">Transmembrane helix</keyword>
<feature type="transmembrane region" description="Helical" evidence="7">
    <location>
        <begin position="57"/>
        <end position="79"/>
    </location>
</feature>
<dbReference type="HOGENOM" id="CLU_033708_0_0_11"/>
<evidence type="ECO:0000256" key="3">
    <source>
        <dbReference type="ARBA" id="ARBA00022692"/>
    </source>
</evidence>
<feature type="domain" description="Thioredoxin" evidence="8">
    <location>
        <begin position="227"/>
        <end position="423"/>
    </location>
</feature>
<dbReference type="SUPFAM" id="SSF52833">
    <property type="entry name" value="Thioredoxin-like"/>
    <property type="match status" value="1"/>
</dbReference>
<dbReference type="Pfam" id="PF17991">
    <property type="entry name" value="Thioredoxin_10"/>
    <property type="match status" value="1"/>
</dbReference>
<dbReference type="GO" id="GO:0005886">
    <property type="term" value="C:plasma membrane"/>
    <property type="evidence" value="ECO:0007669"/>
    <property type="project" value="UniProtKB-SubCell"/>
</dbReference>
<dbReference type="Gene3D" id="2.60.120.260">
    <property type="entry name" value="Galactose-binding domain-like"/>
    <property type="match status" value="1"/>
</dbReference>
<evidence type="ECO:0000313" key="10">
    <source>
        <dbReference type="Proteomes" id="UP000010445"/>
    </source>
</evidence>
<dbReference type="AlphaFoldDB" id="L1MD77"/>
<dbReference type="STRING" id="1035195.HMPREF9997_02150"/>
<evidence type="ECO:0000256" key="6">
    <source>
        <dbReference type="SAM" id="MobiDB-lite"/>
    </source>
</evidence>
<evidence type="ECO:0000259" key="8">
    <source>
        <dbReference type="PROSITE" id="PS51352"/>
    </source>
</evidence>
<feature type="transmembrane region" description="Helical" evidence="7">
    <location>
        <begin position="85"/>
        <end position="110"/>
    </location>
</feature>
<keyword evidence="5 7" id="KW-0472">Membrane</keyword>
<dbReference type="InterPro" id="IPR013766">
    <property type="entry name" value="Thioredoxin_domain"/>
</dbReference>
<evidence type="ECO:0000256" key="5">
    <source>
        <dbReference type="ARBA" id="ARBA00023136"/>
    </source>
</evidence>
<evidence type="ECO:0000313" key="9">
    <source>
        <dbReference type="EMBL" id="EKX88924.1"/>
    </source>
</evidence>
<dbReference type="Gene3D" id="3.40.30.10">
    <property type="entry name" value="Glutaredoxin"/>
    <property type="match status" value="1"/>
</dbReference>
<comment type="subcellular location">
    <subcellularLocation>
        <location evidence="1">Cell membrane</location>
        <topology evidence="1">Multi-pass membrane protein</topology>
    </subcellularLocation>
</comment>
<dbReference type="InterPro" id="IPR036249">
    <property type="entry name" value="Thioredoxin-like_sf"/>
</dbReference>
<dbReference type="InterPro" id="IPR041017">
    <property type="entry name" value="Thioredoxin_10"/>
</dbReference>
<feature type="transmembrane region" description="Helical" evidence="7">
    <location>
        <begin position="163"/>
        <end position="185"/>
    </location>
</feature>
<name>L1MD77_9CORY</name>
<dbReference type="Proteomes" id="UP000010445">
    <property type="component" value="Unassembled WGS sequence"/>
</dbReference>
<dbReference type="Pfam" id="PF00578">
    <property type="entry name" value="AhpC-TSA"/>
    <property type="match status" value="1"/>
</dbReference>
<dbReference type="PANTHER" id="PTHR42852">
    <property type="entry name" value="THIOL:DISULFIDE INTERCHANGE PROTEIN DSBE"/>
    <property type="match status" value="1"/>
</dbReference>
<gene>
    <name evidence="9" type="ORF">HMPREF9997_02150</name>
</gene>
<proteinExistence type="predicted"/>
<organism evidence="9 10">
    <name type="scientific">Corynebacterium durum F0235</name>
    <dbReference type="NCBI Taxonomy" id="1035195"/>
    <lineage>
        <taxon>Bacteria</taxon>
        <taxon>Bacillati</taxon>
        <taxon>Actinomycetota</taxon>
        <taxon>Actinomycetes</taxon>
        <taxon>Mycobacteriales</taxon>
        <taxon>Corynebacteriaceae</taxon>
        <taxon>Corynebacterium</taxon>
    </lineage>
</organism>
<feature type="region of interest" description="Disordered" evidence="6">
    <location>
        <begin position="429"/>
        <end position="456"/>
    </location>
</feature>
<evidence type="ECO:0000256" key="4">
    <source>
        <dbReference type="ARBA" id="ARBA00022989"/>
    </source>
</evidence>
<dbReference type="PATRIC" id="fig|1035195.3.peg.1927"/>
<dbReference type="InterPro" id="IPR050553">
    <property type="entry name" value="Thioredoxin_ResA/DsbE_sf"/>
</dbReference>
<dbReference type="GO" id="GO:0017004">
    <property type="term" value="P:cytochrome complex assembly"/>
    <property type="evidence" value="ECO:0007669"/>
    <property type="project" value="InterPro"/>
</dbReference>
<feature type="transmembrane region" description="Helical" evidence="7">
    <location>
        <begin position="131"/>
        <end position="157"/>
    </location>
</feature>
<keyword evidence="2" id="KW-1003">Cell membrane</keyword>
<evidence type="ECO:0000256" key="1">
    <source>
        <dbReference type="ARBA" id="ARBA00004651"/>
    </source>
</evidence>
<keyword evidence="10" id="KW-1185">Reference proteome</keyword>
<keyword evidence="3 7" id="KW-0812">Transmembrane</keyword>
<dbReference type="PANTHER" id="PTHR42852:SF13">
    <property type="entry name" value="PROTEIN DIPZ"/>
    <property type="match status" value="1"/>
</dbReference>
<dbReference type="InterPro" id="IPR003834">
    <property type="entry name" value="Cyt_c_assmbl_TM_dom"/>
</dbReference>
<dbReference type="eggNOG" id="COG0785">
    <property type="taxonomic scope" value="Bacteria"/>
</dbReference>
<accession>L1MD77</accession>
<sequence>MLGVPIPITKEEAQTMWELAAIGLIGGVVTGISPCILPVLPVVLAVTTGERARPFRVVAGIALSFSAITLLGTVVLGALGLPTGILRWVGITLLVLVGLGMIVPQLGHLVDKPFEYLPRPVFLQNKARGRGGFVVGMALGAVYVPCAGPVLAAVTVAGATGDIGWSTVVLTVAFALGASAPLLVFALAGNKIGERIDAAQKNRTIMRGAAGSVVLVLALALAIDAPARIQRALPDWTASAQRSLGDNSQVQEALGAVRNGASTSGGGSLDSCRDADPGELHDCGVAPAFAGLSGWLNTDEPVDPTKQVTLVDFWAYACINCQRANQHVTALYDTYRDYGLQVVGLHAPEYGFEHEAANVQAATKEQNIHYPVAQDNDFATWKNYNNRYWPAHYLIDSHGKVRQIHEGEGAYADTEKLVRTLLKEANPDVELPDPIETSGADGGRAAEATEGHRNPETYLGTARARYYANPGSKYVTGVQTFEEVEKPDRYFYTLGGTWNLKSDSITPAASEGASLTLNFRAAVVQLVASGHGVLKVTYPDGSTKDIPVPDVPGSIDLIRGDSAQEGLLNISAPEGVEMYSMTFG</sequence>
<comment type="caution">
    <text evidence="9">The sequence shown here is derived from an EMBL/GenBank/DDBJ whole genome shotgun (WGS) entry which is preliminary data.</text>
</comment>
<dbReference type="Pfam" id="PF02683">
    <property type="entry name" value="DsbD_TM"/>
    <property type="match status" value="1"/>
</dbReference>
<feature type="transmembrane region" description="Helical" evidence="7">
    <location>
        <begin position="20"/>
        <end position="45"/>
    </location>
</feature>
<dbReference type="PROSITE" id="PS51352">
    <property type="entry name" value="THIOREDOXIN_2"/>
    <property type="match status" value="1"/>
</dbReference>
<evidence type="ECO:0000256" key="2">
    <source>
        <dbReference type="ARBA" id="ARBA00022475"/>
    </source>
</evidence>
<dbReference type="EMBL" id="AMEM01000034">
    <property type="protein sequence ID" value="EKX88924.1"/>
    <property type="molecule type" value="Genomic_DNA"/>
</dbReference>
<reference evidence="9 10" key="1">
    <citation type="submission" date="2012-05" db="EMBL/GenBank/DDBJ databases">
        <authorList>
            <person name="Weinstock G."/>
            <person name="Sodergren E."/>
            <person name="Lobos E.A."/>
            <person name="Fulton L."/>
            <person name="Fulton R."/>
            <person name="Courtney L."/>
            <person name="Fronick C."/>
            <person name="O'Laughlin M."/>
            <person name="Godfrey J."/>
            <person name="Wilson R.M."/>
            <person name="Miner T."/>
            <person name="Farmer C."/>
            <person name="Delehaunty K."/>
            <person name="Cordes M."/>
            <person name="Minx P."/>
            <person name="Tomlinson C."/>
            <person name="Chen J."/>
            <person name="Wollam A."/>
            <person name="Pepin K.H."/>
            <person name="Bhonagiri V."/>
            <person name="Zhang X."/>
            <person name="Suruliraj S."/>
            <person name="Warren W."/>
            <person name="Mitreva M."/>
            <person name="Mardis E.R."/>
            <person name="Wilson R.K."/>
        </authorList>
    </citation>
    <scope>NUCLEOTIDE SEQUENCE [LARGE SCALE GENOMIC DNA]</scope>
    <source>
        <strain evidence="9 10">F0235</strain>
    </source>
</reference>
<dbReference type="InterPro" id="IPR000866">
    <property type="entry name" value="AhpC/TSA"/>
</dbReference>
<evidence type="ECO:0000256" key="7">
    <source>
        <dbReference type="SAM" id="Phobius"/>
    </source>
</evidence>
<protein>
    <submittedName>
        <fullName evidence="9">Cytochrome C biogenesis protein transmembrane region</fullName>
    </submittedName>
</protein>
<dbReference type="eggNOG" id="COG0526">
    <property type="taxonomic scope" value="Bacteria"/>
</dbReference>